<dbReference type="InterPro" id="IPR036034">
    <property type="entry name" value="PDZ_sf"/>
</dbReference>
<feature type="domain" description="SH3" evidence="5">
    <location>
        <begin position="154"/>
        <end position="223"/>
    </location>
</feature>
<dbReference type="PROSITE" id="PS50002">
    <property type="entry name" value="SH3"/>
    <property type="match status" value="1"/>
</dbReference>
<gene>
    <name evidence="8" type="ORF">HNY73_007403</name>
</gene>
<organism evidence="8 9">
    <name type="scientific">Argiope bruennichi</name>
    <name type="common">Wasp spider</name>
    <name type="synonym">Aranea bruennichi</name>
    <dbReference type="NCBI Taxonomy" id="94029"/>
    <lineage>
        <taxon>Eukaryota</taxon>
        <taxon>Metazoa</taxon>
        <taxon>Ecdysozoa</taxon>
        <taxon>Arthropoda</taxon>
        <taxon>Chelicerata</taxon>
        <taxon>Arachnida</taxon>
        <taxon>Araneae</taxon>
        <taxon>Araneomorphae</taxon>
        <taxon>Entelegynae</taxon>
        <taxon>Araneoidea</taxon>
        <taxon>Araneidae</taxon>
        <taxon>Argiope</taxon>
    </lineage>
</organism>
<dbReference type="FunFam" id="3.30.63.10:FF:000002">
    <property type="entry name" value="Guanylate kinase 1"/>
    <property type="match status" value="1"/>
</dbReference>
<name>A0A8T0FEF6_ARGBR</name>
<dbReference type="Gene3D" id="2.30.30.40">
    <property type="entry name" value="SH3 Domains"/>
    <property type="match status" value="1"/>
</dbReference>
<feature type="domain" description="Guanylate kinase-like" evidence="6">
    <location>
        <begin position="279"/>
        <end position="451"/>
    </location>
</feature>
<proteinExistence type="inferred from homology"/>
<dbReference type="Pfam" id="PF00625">
    <property type="entry name" value="Guanylate_kin"/>
    <property type="match status" value="1"/>
</dbReference>
<dbReference type="PROSITE" id="PS00856">
    <property type="entry name" value="GUANYLATE_KINASE_1"/>
    <property type="match status" value="1"/>
</dbReference>
<dbReference type="Gene3D" id="3.30.63.10">
    <property type="entry name" value="Guanylate Kinase phosphate binding domain"/>
    <property type="match status" value="1"/>
</dbReference>
<comment type="similarity">
    <text evidence="1">Belongs to the MAGUK family.</text>
</comment>
<dbReference type="InterPro" id="IPR001452">
    <property type="entry name" value="SH3_domain"/>
</dbReference>
<dbReference type="SMART" id="SM00326">
    <property type="entry name" value="SH3"/>
    <property type="match status" value="1"/>
</dbReference>
<sequence length="547" mass="61652">MTSDPALLQAQDVVAHEVYGEEALRVTPPPAPLYLNGDPDPPGNDDSDMESVTRVRLVQFQKNTDEAMGITLKVDEEGRCIVARIMHGGMIHRQATLHVGDEIREINGVSVANQSVESLQRMLREARGSVTFKIVPSYRSAPPPCEYFRINPPPILIYVRAQFDYDPNEDDLIPCAQAGVAFKTGDILQIISKDDHNWWQARREGSDGTAGLIPSPELQEWRTACLLQESSKNDQVNCSIFSRKKKHFRDKYLAKHNAVFDQLDVVTYEEVVKLPAFRRKTLVLLGAHGVGRRHIKNTLISHHPDKYAYPIPHTTRPMRKGEENGKNYYFVSHEEMMADIAANEYLEYGTHEEAMYGTKLETIRRLHADGKIAILDVEPQALKILRTAEYTPYTVFIAAPSLGNMQDIDGSLERLYKESELLRQAYGHFFDLTIPLNDINVSGSQLQEHEKVEANHTESLIAAFGGLYLVILRDIREAFRSVFNVVFSSFAAGIQISFHSGLSKIMLVQCGDKSIRGEFQSCLLGLRSKFRAVSVMRNKIKNVSLPL</sequence>
<evidence type="ECO:0000256" key="4">
    <source>
        <dbReference type="SAM" id="MobiDB-lite"/>
    </source>
</evidence>
<dbReference type="PANTHER" id="PTHR23122">
    <property type="entry name" value="MEMBRANE-ASSOCIATED GUANYLATE KINASE MAGUK"/>
    <property type="match status" value="1"/>
</dbReference>
<dbReference type="InterPro" id="IPR020590">
    <property type="entry name" value="Guanylate_kinase_CS"/>
</dbReference>
<dbReference type="CDD" id="cd12035">
    <property type="entry name" value="SH3_MPP1-like"/>
    <property type="match status" value="1"/>
</dbReference>
<dbReference type="SUPFAM" id="SSF52540">
    <property type="entry name" value="P-loop containing nucleoside triphosphate hydrolases"/>
    <property type="match status" value="1"/>
</dbReference>
<dbReference type="SUPFAM" id="SSF50044">
    <property type="entry name" value="SH3-domain"/>
    <property type="match status" value="1"/>
</dbReference>
<dbReference type="InterPro" id="IPR050716">
    <property type="entry name" value="MAGUK"/>
</dbReference>
<evidence type="ECO:0000256" key="1">
    <source>
        <dbReference type="ARBA" id="ARBA00007014"/>
    </source>
</evidence>
<dbReference type="Proteomes" id="UP000807504">
    <property type="component" value="Unassembled WGS sequence"/>
</dbReference>
<dbReference type="SMART" id="SM00072">
    <property type="entry name" value="GuKc"/>
    <property type="match status" value="1"/>
</dbReference>
<keyword evidence="9" id="KW-1185">Reference proteome</keyword>
<dbReference type="CDD" id="cd10831">
    <property type="entry name" value="PDZ_CASK-like"/>
    <property type="match status" value="1"/>
</dbReference>
<evidence type="ECO:0000259" key="7">
    <source>
        <dbReference type="PROSITE" id="PS50106"/>
    </source>
</evidence>
<dbReference type="CDD" id="cd00071">
    <property type="entry name" value="GMPK"/>
    <property type="match status" value="1"/>
</dbReference>
<dbReference type="Pfam" id="PF00018">
    <property type="entry name" value="SH3_1"/>
    <property type="match status" value="1"/>
</dbReference>
<dbReference type="Pfam" id="PF00595">
    <property type="entry name" value="PDZ"/>
    <property type="match status" value="1"/>
</dbReference>
<evidence type="ECO:0000259" key="5">
    <source>
        <dbReference type="PROSITE" id="PS50002"/>
    </source>
</evidence>
<dbReference type="Gene3D" id="2.30.42.10">
    <property type="match status" value="1"/>
</dbReference>
<reference evidence="8" key="1">
    <citation type="journal article" date="2020" name="bioRxiv">
        <title>Chromosome-level reference genome of the European wasp spider Argiope bruennichi: a resource for studies on range expansion and evolutionary adaptation.</title>
        <authorList>
            <person name="Sheffer M.M."/>
            <person name="Hoppe A."/>
            <person name="Krehenwinkel H."/>
            <person name="Uhl G."/>
            <person name="Kuss A.W."/>
            <person name="Jensen L."/>
            <person name="Jensen C."/>
            <person name="Gillespie R.G."/>
            <person name="Hoff K.J."/>
            <person name="Prost S."/>
        </authorList>
    </citation>
    <scope>NUCLEOTIDE SEQUENCE</scope>
</reference>
<dbReference type="SUPFAM" id="SSF50156">
    <property type="entry name" value="PDZ domain-like"/>
    <property type="match status" value="1"/>
</dbReference>
<dbReference type="PROSITE" id="PS50106">
    <property type="entry name" value="PDZ"/>
    <property type="match status" value="1"/>
</dbReference>
<dbReference type="InterPro" id="IPR001478">
    <property type="entry name" value="PDZ"/>
</dbReference>
<dbReference type="SMART" id="SM00228">
    <property type="entry name" value="PDZ"/>
    <property type="match status" value="1"/>
</dbReference>
<dbReference type="InterPro" id="IPR036028">
    <property type="entry name" value="SH3-like_dom_sf"/>
</dbReference>
<evidence type="ECO:0000259" key="6">
    <source>
        <dbReference type="PROSITE" id="PS50052"/>
    </source>
</evidence>
<accession>A0A8T0FEF6</accession>
<dbReference type="Gene3D" id="3.40.50.300">
    <property type="entry name" value="P-loop containing nucleotide triphosphate hydrolases"/>
    <property type="match status" value="1"/>
</dbReference>
<dbReference type="EMBL" id="JABXBU010000012">
    <property type="protein sequence ID" value="KAF8789466.1"/>
    <property type="molecule type" value="Genomic_DNA"/>
</dbReference>
<evidence type="ECO:0000256" key="2">
    <source>
        <dbReference type="ARBA" id="ARBA00022443"/>
    </source>
</evidence>
<dbReference type="AlphaFoldDB" id="A0A8T0FEF6"/>
<dbReference type="PROSITE" id="PS50052">
    <property type="entry name" value="GUANYLATE_KINASE_2"/>
    <property type="match status" value="1"/>
</dbReference>
<evidence type="ECO:0000313" key="9">
    <source>
        <dbReference type="Proteomes" id="UP000807504"/>
    </source>
</evidence>
<feature type="region of interest" description="Disordered" evidence="4">
    <location>
        <begin position="27"/>
        <end position="49"/>
    </location>
</feature>
<evidence type="ECO:0000313" key="8">
    <source>
        <dbReference type="EMBL" id="KAF8789466.1"/>
    </source>
</evidence>
<keyword evidence="2 3" id="KW-0728">SH3 domain</keyword>
<evidence type="ECO:0000256" key="3">
    <source>
        <dbReference type="PROSITE-ProRule" id="PRU00192"/>
    </source>
</evidence>
<dbReference type="InterPro" id="IPR008144">
    <property type="entry name" value="Guanylate_kin-like_dom"/>
</dbReference>
<protein>
    <submittedName>
        <fullName evidence="8">Peripheral plasma membrane protein CASK like protein</fullName>
    </submittedName>
</protein>
<comment type="caution">
    <text evidence="8">The sequence shown here is derived from an EMBL/GenBank/DDBJ whole genome shotgun (WGS) entry which is preliminary data.</text>
</comment>
<dbReference type="InterPro" id="IPR027417">
    <property type="entry name" value="P-loop_NTPase"/>
</dbReference>
<dbReference type="InterPro" id="IPR008145">
    <property type="entry name" value="GK/Ca_channel_bsu"/>
</dbReference>
<dbReference type="FunFam" id="2.30.42.10:FF:000016">
    <property type="entry name" value="peripheral plasma membrane protein CASK isoform X2"/>
    <property type="match status" value="1"/>
</dbReference>
<reference evidence="8" key="2">
    <citation type="submission" date="2020-06" db="EMBL/GenBank/DDBJ databases">
        <authorList>
            <person name="Sheffer M."/>
        </authorList>
    </citation>
    <scope>NUCLEOTIDE SEQUENCE</scope>
</reference>
<feature type="domain" description="PDZ" evidence="7">
    <location>
        <begin position="57"/>
        <end position="138"/>
    </location>
</feature>